<reference evidence="1 2" key="1">
    <citation type="submission" date="2017-05" db="EMBL/GenBank/DDBJ databases">
        <title>Complete and WGS of Bordetella genogroups.</title>
        <authorList>
            <person name="Spilker T."/>
            <person name="LiPuma J."/>
        </authorList>
    </citation>
    <scope>NUCLEOTIDE SEQUENCE [LARGE SCALE GENOMIC DNA]</scope>
    <source>
        <strain evidence="1 2">AU9919</strain>
    </source>
</reference>
<name>A0A261U7J0_9BORD</name>
<dbReference type="AlphaFoldDB" id="A0A261U7J0"/>
<evidence type="ECO:0000313" key="1">
    <source>
        <dbReference type="EMBL" id="OZI57595.1"/>
    </source>
</evidence>
<keyword evidence="2" id="KW-1185">Reference proteome</keyword>
<dbReference type="Proteomes" id="UP000216885">
    <property type="component" value="Unassembled WGS sequence"/>
</dbReference>
<proteinExistence type="predicted"/>
<organism evidence="1 2">
    <name type="scientific">Bordetella genomosp. 4</name>
    <dbReference type="NCBI Taxonomy" id="463044"/>
    <lineage>
        <taxon>Bacteria</taxon>
        <taxon>Pseudomonadati</taxon>
        <taxon>Pseudomonadota</taxon>
        <taxon>Betaproteobacteria</taxon>
        <taxon>Burkholderiales</taxon>
        <taxon>Alcaligenaceae</taxon>
        <taxon>Bordetella</taxon>
    </lineage>
</organism>
<comment type="caution">
    <text evidence="1">The sequence shown here is derived from an EMBL/GenBank/DDBJ whole genome shotgun (WGS) entry which is preliminary data.</text>
</comment>
<dbReference type="EMBL" id="NEVQ01000012">
    <property type="protein sequence ID" value="OZI57595.1"/>
    <property type="molecule type" value="Genomic_DNA"/>
</dbReference>
<gene>
    <name evidence="1" type="ORF">CAL20_09430</name>
</gene>
<accession>A0A261U7J0</accession>
<protein>
    <submittedName>
        <fullName evidence="1">Uncharacterized protein</fullName>
    </submittedName>
</protein>
<sequence>MTLPVRQISTVPWMPCTVCVAPGGKTISSVKLDVLVPEALLLVMMAFLRKMAVSPLTARQGAVFALGRPGRKNPEPSSQITRLAFIATDTQAGFLCRNRQRFGDLLWSSFPQTVYYGLARSGS</sequence>
<evidence type="ECO:0000313" key="2">
    <source>
        <dbReference type="Proteomes" id="UP000216885"/>
    </source>
</evidence>